<comment type="similarity">
    <text evidence="1">Belongs to the sigma-70 factor family. ECF subfamily.</text>
</comment>
<proteinExistence type="inferred from homology"/>
<dbReference type="SUPFAM" id="SSF88659">
    <property type="entry name" value="Sigma3 and sigma4 domains of RNA polymerase sigma factors"/>
    <property type="match status" value="1"/>
</dbReference>
<accession>A0A229REW3</accession>
<evidence type="ECO:0000313" key="7">
    <source>
        <dbReference type="Proteomes" id="UP000215563"/>
    </source>
</evidence>
<evidence type="ECO:0000256" key="3">
    <source>
        <dbReference type="ARBA" id="ARBA00023082"/>
    </source>
</evidence>
<dbReference type="Gene3D" id="1.10.1740.10">
    <property type="match status" value="1"/>
</dbReference>
<keyword evidence="2" id="KW-0805">Transcription regulation</keyword>
<keyword evidence="3" id="KW-0731">Sigma factor</keyword>
<evidence type="ECO:0000256" key="5">
    <source>
        <dbReference type="SAM" id="MobiDB-lite"/>
    </source>
</evidence>
<dbReference type="RefSeq" id="WP_020636681.1">
    <property type="nucleotide sequence ID" value="NZ_KB913032.1"/>
</dbReference>
<evidence type="ECO:0000256" key="2">
    <source>
        <dbReference type="ARBA" id="ARBA00023015"/>
    </source>
</evidence>
<dbReference type="NCBIfam" id="TIGR02937">
    <property type="entry name" value="sigma70-ECF"/>
    <property type="match status" value="1"/>
</dbReference>
<dbReference type="EMBL" id="NMQU01000106">
    <property type="protein sequence ID" value="OXM45212.1"/>
    <property type="molecule type" value="Genomic_DNA"/>
</dbReference>
<dbReference type="GO" id="GO:0016987">
    <property type="term" value="F:sigma factor activity"/>
    <property type="evidence" value="ECO:0007669"/>
    <property type="project" value="UniProtKB-KW"/>
</dbReference>
<dbReference type="GO" id="GO:0006352">
    <property type="term" value="P:DNA-templated transcription initiation"/>
    <property type="evidence" value="ECO:0007669"/>
    <property type="project" value="InterPro"/>
</dbReference>
<reference evidence="6 7" key="1">
    <citation type="submission" date="2017-07" db="EMBL/GenBank/DDBJ databases">
        <title>Amycolatopsis alba DSM 44262 Genome sequencing and assembly.</title>
        <authorList>
            <person name="Kaur N."/>
            <person name="Mayilraj S."/>
        </authorList>
    </citation>
    <scope>NUCLEOTIDE SEQUENCE [LARGE SCALE GENOMIC DNA]</scope>
    <source>
        <strain evidence="6 7">DSM 44262</strain>
    </source>
</reference>
<comment type="caution">
    <text evidence="6">The sequence shown here is derived from an EMBL/GenBank/DDBJ whole genome shotgun (WGS) entry which is preliminary data.</text>
</comment>
<dbReference type="SUPFAM" id="SSF88946">
    <property type="entry name" value="Sigma2 domain of RNA polymerase sigma factors"/>
    <property type="match status" value="1"/>
</dbReference>
<dbReference type="InterPro" id="IPR014284">
    <property type="entry name" value="RNA_pol_sigma-70_dom"/>
</dbReference>
<protein>
    <recommendedName>
        <fullName evidence="8">Sigma-70 family RNA polymerase sigma factor</fullName>
    </recommendedName>
</protein>
<dbReference type="PANTHER" id="PTHR43133:SF25">
    <property type="entry name" value="RNA POLYMERASE SIGMA FACTOR RFAY-RELATED"/>
    <property type="match status" value="1"/>
</dbReference>
<dbReference type="InterPro" id="IPR039425">
    <property type="entry name" value="RNA_pol_sigma-70-like"/>
</dbReference>
<dbReference type="Proteomes" id="UP000215563">
    <property type="component" value="Unassembled WGS sequence"/>
</dbReference>
<dbReference type="Gene3D" id="1.10.10.10">
    <property type="entry name" value="Winged helix-like DNA-binding domain superfamily/Winged helix DNA-binding domain"/>
    <property type="match status" value="1"/>
</dbReference>
<dbReference type="InterPro" id="IPR036388">
    <property type="entry name" value="WH-like_DNA-bd_sf"/>
</dbReference>
<feature type="region of interest" description="Disordered" evidence="5">
    <location>
        <begin position="1"/>
        <end position="20"/>
    </location>
</feature>
<evidence type="ECO:0000313" key="6">
    <source>
        <dbReference type="EMBL" id="OXM45212.1"/>
    </source>
</evidence>
<organism evidence="6 7">
    <name type="scientific">Amycolatopsis alba DSM 44262</name>
    <dbReference type="NCBI Taxonomy" id="1125972"/>
    <lineage>
        <taxon>Bacteria</taxon>
        <taxon>Bacillati</taxon>
        <taxon>Actinomycetota</taxon>
        <taxon>Actinomycetes</taxon>
        <taxon>Pseudonocardiales</taxon>
        <taxon>Pseudonocardiaceae</taxon>
        <taxon>Amycolatopsis</taxon>
    </lineage>
</organism>
<dbReference type="InterPro" id="IPR013324">
    <property type="entry name" value="RNA_pol_sigma_r3/r4-like"/>
</dbReference>
<name>A0A229REW3_AMYAL</name>
<dbReference type="AlphaFoldDB" id="A0A229REW3"/>
<evidence type="ECO:0000256" key="1">
    <source>
        <dbReference type="ARBA" id="ARBA00010641"/>
    </source>
</evidence>
<dbReference type="InterPro" id="IPR013325">
    <property type="entry name" value="RNA_pol_sigma_r2"/>
</dbReference>
<sequence>MTHVHDRTSATPAAAGSHDEHRGFAREVIAFNAAPEGGRALAFERIMMSHADYLIRYGRSTSGLDADSVRDVVMSTFLDAWKGLSAIEDPQAIRRWLVTILKRKLLKVHKLSSREIVDGLVPEKASRAASAESFEEKYGNSQISQEILRLVALIAKTLPENERKLYDLRFRQGVGIRQLESELGVPAQTVYSRTRRMVTRLAKAVEAEVLVRDLGKGWNCKGLKTILEEARHVVSDSEVMPADLCKKVTSFLDNHATRCAECAEYDKVRDLFRAHWKPALVVALTLGGFWQLRDADPDVDVELVSAEHDIAARPRDVRSAGRRVLSRSIAAVPAVAGLALLLVIPSKAGIESLLGGVPSPQPSATAAPALVTPTTPGQRPGAEPWHGEQGEVPPEVPSSGALPGDVPAALIPATPPPPGALVLTPPVIDLPLYATTATMGITAGSDMSWTAIATDPAIAMASAGGALATGRTVPVKITVTPNAAASPGAGIVVTSSAGQKVTVPVRWQVPGRIGVTAPRIDFGEQASSATFSVIATKGNLTWSTSSPHPALSVSPARGSLTAGKGSIVTVRLTRPIGTGGEVPLRVTTPDGQQSTVMVRWLPSPGMLRTSTGAVHIGSSEFQERFTVDVTGGANTWTATVSAPGCTTPRCRLYLDRTSGSGSGEIIVRLEPHPSRDDPGAYSTGTITLTTPDGQRATVRVTWDPYEPG</sequence>
<keyword evidence="4" id="KW-0804">Transcription</keyword>
<gene>
    <name evidence="6" type="ORF">CFP75_31985</name>
</gene>
<feature type="region of interest" description="Disordered" evidence="5">
    <location>
        <begin position="361"/>
        <end position="403"/>
    </location>
</feature>
<feature type="compositionally biased region" description="Low complexity" evidence="5">
    <location>
        <begin position="362"/>
        <end position="376"/>
    </location>
</feature>
<keyword evidence="7" id="KW-1185">Reference proteome</keyword>
<evidence type="ECO:0000256" key="4">
    <source>
        <dbReference type="ARBA" id="ARBA00023163"/>
    </source>
</evidence>
<evidence type="ECO:0008006" key="8">
    <source>
        <dbReference type="Google" id="ProtNLM"/>
    </source>
</evidence>
<dbReference type="PANTHER" id="PTHR43133">
    <property type="entry name" value="RNA POLYMERASE ECF-TYPE SIGMA FACTO"/>
    <property type="match status" value="1"/>
</dbReference>